<dbReference type="OrthoDB" id="199913at2759"/>
<dbReference type="GO" id="GO:0016042">
    <property type="term" value="P:lipid catabolic process"/>
    <property type="evidence" value="ECO:0007669"/>
    <property type="project" value="TreeGrafter"/>
</dbReference>
<comment type="similarity">
    <text evidence="1">Belongs to the AB hydrolase superfamily. Lipase family.</text>
</comment>
<protein>
    <recommendedName>
        <fullName evidence="3">Lipase domain-containing protein</fullName>
    </recommendedName>
</protein>
<dbReference type="GO" id="GO:0005615">
    <property type="term" value="C:extracellular space"/>
    <property type="evidence" value="ECO:0007669"/>
    <property type="project" value="TreeGrafter"/>
</dbReference>
<dbReference type="Proteomes" id="UP000708208">
    <property type="component" value="Unassembled WGS sequence"/>
</dbReference>
<dbReference type="Pfam" id="PF00151">
    <property type="entry name" value="Lipase"/>
    <property type="match status" value="1"/>
</dbReference>
<dbReference type="PANTHER" id="PTHR11610">
    <property type="entry name" value="LIPASE"/>
    <property type="match status" value="1"/>
</dbReference>
<evidence type="ECO:0000313" key="4">
    <source>
        <dbReference type="EMBL" id="CAG7786734.1"/>
    </source>
</evidence>
<feature type="signal peptide" evidence="2">
    <location>
        <begin position="1"/>
        <end position="22"/>
    </location>
</feature>
<dbReference type="AlphaFoldDB" id="A0A8J2PI21"/>
<evidence type="ECO:0000256" key="1">
    <source>
        <dbReference type="RuleBase" id="RU004262"/>
    </source>
</evidence>
<organism evidence="4 5">
    <name type="scientific">Allacma fusca</name>
    <dbReference type="NCBI Taxonomy" id="39272"/>
    <lineage>
        <taxon>Eukaryota</taxon>
        <taxon>Metazoa</taxon>
        <taxon>Ecdysozoa</taxon>
        <taxon>Arthropoda</taxon>
        <taxon>Hexapoda</taxon>
        <taxon>Collembola</taxon>
        <taxon>Symphypleona</taxon>
        <taxon>Sminthuridae</taxon>
        <taxon>Allacma</taxon>
    </lineage>
</organism>
<keyword evidence="2" id="KW-0732">Signal</keyword>
<feature type="domain" description="Lipase" evidence="3">
    <location>
        <begin position="54"/>
        <end position="317"/>
    </location>
</feature>
<proteinExistence type="inferred from homology"/>
<accession>A0A8J2PI21</accession>
<name>A0A8J2PI21_9HEXA</name>
<dbReference type="EMBL" id="CAJVCH010324382">
    <property type="protein sequence ID" value="CAG7786734.1"/>
    <property type="molecule type" value="Genomic_DNA"/>
</dbReference>
<sequence>MFFRGGFFFIFWACVFLKSISGLETTIPEIDLPPVNYLLEFINKLENCVKRDPNLIRFYVANNLSNSSSYKEIILNDTLSLTNSGLMRNLPLKVLVHGFNQNLTSQFPQNVKDAYLSAEEILNKNILIADYGALGNPSTESQLNDYDYFTCYIQAALNTATAGTRIAELIQFIINNGYAQLSDTHIIGHSLGGHVGGFAANHLQTLNNGNKAARFTALDPAAPGFRPNLLPIRPMTPDDAMCVDVIHTNQLTFGELGPTGQVDFFVNFALFLQPPCVGNLTLEGFLGETLPEVLTLGAWCSHGASTTYYAQSISKVHSIAAGVLGATGHTAIFGENCSPSTYPGQYLYLEANFNPGTFPRP</sequence>
<evidence type="ECO:0000256" key="2">
    <source>
        <dbReference type="SAM" id="SignalP"/>
    </source>
</evidence>
<evidence type="ECO:0000259" key="3">
    <source>
        <dbReference type="Pfam" id="PF00151"/>
    </source>
</evidence>
<feature type="chain" id="PRO_5035312897" description="Lipase domain-containing protein" evidence="2">
    <location>
        <begin position="23"/>
        <end position="361"/>
    </location>
</feature>
<dbReference type="PANTHER" id="PTHR11610:SF173">
    <property type="entry name" value="LIPASE DOMAIN-CONTAINING PROTEIN-RELATED"/>
    <property type="match status" value="1"/>
</dbReference>
<dbReference type="InterPro" id="IPR000734">
    <property type="entry name" value="TAG_lipase"/>
</dbReference>
<evidence type="ECO:0000313" key="5">
    <source>
        <dbReference type="Proteomes" id="UP000708208"/>
    </source>
</evidence>
<comment type="caution">
    <text evidence="4">The sequence shown here is derived from an EMBL/GenBank/DDBJ whole genome shotgun (WGS) entry which is preliminary data.</text>
</comment>
<dbReference type="GO" id="GO:0016298">
    <property type="term" value="F:lipase activity"/>
    <property type="evidence" value="ECO:0007669"/>
    <property type="project" value="InterPro"/>
</dbReference>
<gene>
    <name evidence="4" type="ORF">AFUS01_LOCUS25289</name>
</gene>
<reference evidence="4" key="1">
    <citation type="submission" date="2021-06" db="EMBL/GenBank/DDBJ databases">
        <authorList>
            <person name="Hodson N. C."/>
            <person name="Mongue J. A."/>
            <person name="Jaron S. K."/>
        </authorList>
    </citation>
    <scope>NUCLEOTIDE SEQUENCE</scope>
</reference>
<keyword evidence="5" id="KW-1185">Reference proteome</keyword>
<dbReference type="InterPro" id="IPR013818">
    <property type="entry name" value="Lipase"/>
</dbReference>
<dbReference type="GO" id="GO:0017171">
    <property type="term" value="F:serine hydrolase activity"/>
    <property type="evidence" value="ECO:0007669"/>
    <property type="project" value="TreeGrafter"/>
</dbReference>